<evidence type="ECO:0000256" key="7">
    <source>
        <dbReference type="ARBA" id="ARBA00023067"/>
    </source>
</evidence>
<evidence type="ECO:0000256" key="2">
    <source>
        <dbReference type="ARBA" id="ARBA00004286"/>
    </source>
</evidence>
<dbReference type="InterPro" id="IPR032682">
    <property type="entry name" value="Cnd1_C"/>
</dbReference>
<dbReference type="Pfam" id="PF12717">
    <property type="entry name" value="Cnd1"/>
    <property type="match status" value="1"/>
</dbReference>
<feature type="region of interest" description="Disordered" evidence="11">
    <location>
        <begin position="1324"/>
        <end position="1367"/>
    </location>
</feature>
<dbReference type="Pfam" id="PF12922">
    <property type="entry name" value="Cnd1_N"/>
    <property type="match status" value="1"/>
</dbReference>
<protein>
    <recommendedName>
        <fullName evidence="10">Condensin complex subunit 1</fullName>
    </recommendedName>
</protein>
<keyword evidence="8" id="KW-0539">Nucleus</keyword>
<organism evidence="14 15">
    <name type="scientific">Mortierella isabellina</name>
    <name type="common">Filamentous fungus</name>
    <name type="synonym">Umbelopsis isabellina</name>
    <dbReference type="NCBI Taxonomy" id="91625"/>
    <lineage>
        <taxon>Eukaryota</taxon>
        <taxon>Fungi</taxon>
        <taxon>Fungi incertae sedis</taxon>
        <taxon>Mucoromycota</taxon>
        <taxon>Mucoromycotina</taxon>
        <taxon>Umbelopsidomycetes</taxon>
        <taxon>Umbelopsidales</taxon>
        <taxon>Umbelopsidaceae</taxon>
        <taxon>Umbelopsis</taxon>
    </lineage>
</organism>
<dbReference type="GO" id="GO:0010032">
    <property type="term" value="P:meiotic chromosome condensation"/>
    <property type="evidence" value="ECO:0007669"/>
    <property type="project" value="TreeGrafter"/>
</dbReference>
<evidence type="ECO:0000256" key="6">
    <source>
        <dbReference type="ARBA" id="ARBA00022776"/>
    </source>
</evidence>
<gene>
    <name evidence="14" type="ORF">INT43_001668</name>
</gene>
<dbReference type="InterPro" id="IPR016024">
    <property type="entry name" value="ARM-type_fold"/>
</dbReference>
<keyword evidence="6 10" id="KW-0498">Mitosis</keyword>
<dbReference type="Gene3D" id="1.25.10.10">
    <property type="entry name" value="Leucine-rich Repeat Variant"/>
    <property type="match status" value="2"/>
</dbReference>
<name>A0A8H7UEM9_MORIS</name>
<dbReference type="PANTHER" id="PTHR14222">
    <property type="entry name" value="CONDENSIN"/>
    <property type="match status" value="1"/>
</dbReference>
<evidence type="ECO:0000256" key="11">
    <source>
        <dbReference type="SAM" id="MobiDB-lite"/>
    </source>
</evidence>
<dbReference type="PANTHER" id="PTHR14222:SF2">
    <property type="entry name" value="CONDENSIN COMPLEX SUBUNIT 1"/>
    <property type="match status" value="1"/>
</dbReference>
<feature type="domain" description="Condensin complex subunit 1 C-terminal" evidence="12">
    <location>
        <begin position="1047"/>
        <end position="1210"/>
    </location>
</feature>
<dbReference type="InterPro" id="IPR026971">
    <property type="entry name" value="CND1/NCAPD3"/>
</dbReference>
<evidence type="ECO:0000259" key="13">
    <source>
        <dbReference type="Pfam" id="PF12922"/>
    </source>
</evidence>
<feature type="compositionally biased region" description="Acidic residues" evidence="11">
    <location>
        <begin position="1353"/>
        <end position="1367"/>
    </location>
</feature>
<dbReference type="GO" id="GO:0000779">
    <property type="term" value="C:condensed chromosome, centromeric region"/>
    <property type="evidence" value="ECO:0007669"/>
    <property type="project" value="TreeGrafter"/>
</dbReference>
<comment type="function">
    <text evidence="10">Regulatory subunit of the condensin complex, a complex required for conversion of interphase chromatin into mitotic-like condense chromosomes. The condensin complex probably introduces positive supercoils into relaxed DNA in the presence of type I topoisomerases and converts nicked DNA into positive knotted forms in the presence of type II topoisomerases.</text>
</comment>
<feature type="domain" description="Condensin complex subunit 1 N-terminal" evidence="13">
    <location>
        <begin position="78"/>
        <end position="236"/>
    </location>
</feature>
<evidence type="ECO:0000259" key="12">
    <source>
        <dbReference type="Pfam" id="PF12717"/>
    </source>
</evidence>
<comment type="similarity">
    <text evidence="3 10">Belongs to the CND1 (condensin subunit 1) family.</text>
</comment>
<keyword evidence="15" id="KW-1185">Reference proteome</keyword>
<feature type="compositionally biased region" description="Basic residues" evidence="11">
    <location>
        <begin position="1340"/>
        <end position="1349"/>
    </location>
</feature>
<dbReference type="GO" id="GO:0042393">
    <property type="term" value="F:histone binding"/>
    <property type="evidence" value="ECO:0007669"/>
    <property type="project" value="TreeGrafter"/>
</dbReference>
<keyword evidence="5 10" id="KW-0132">Cell division</keyword>
<keyword evidence="7 10" id="KW-0226">DNA condensation</keyword>
<keyword evidence="9 10" id="KW-0131">Cell cycle</keyword>
<feature type="region of interest" description="Disordered" evidence="11">
    <location>
        <begin position="1280"/>
        <end position="1303"/>
    </location>
</feature>
<dbReference type="GO" id="GO:0007076">
    <property type="term" value="P:mitotic chromosome condensation"/>
    <property type="evidence" value="ECO:0007669"/>
    <property type="project" value="InterPro"/>
</dbReference>
<dbReference type="PIRSF" id="PIRSF017127">
    <property type="entry name" value="Condensin_D2"/>
    <property type="match status" value="1"/>
</dbReference>
<evidence type="ECO:0000256" key="8">
    <source>
        <dbReference type="ARBA" id="ARBA00023242"/>
    </source>
</evidence>
<dbReference type="EMBL" id="JAEPQZ010000007">
    <property type="protein sequence ID" value="KAG2178822.1"/>
    <property type="molecule type" value="Genomic_DNA"/>
</dbReference>
<dbReference type="OrthoDB" id="436262at2759"/>
<evidence type="ECO:0000256" key="3">
    <source>
        <dbReference type="ARBA" id="ARBA00009606"/>
    </source>
</evidence>
<evidence type="ECO:0000256" key="5">
    <source>
        <dbReference type="ARBA" id="ARBA00022618"/>
    </source>
</evidence>
<comment type="caution">
    <text evidence="14">The sequence shown here is derived from an EMBL/GenBank/DDBJ whole genome shotgun (WGS) entry which is preliminary data.</text>
</comment>
<keyword evidence="4" id="KW-0158">Chromosome</keyword>
<evidence type="ECO:0000256" key="9">
    <source>
        <dbReference type="ARBA" id="ARBA00023306"/>
    </source>
</evidence>
<evidence type="ECO:0000313" key="14">
    <source>
        <dbReference type="EMBL" id="KAG2178822.1"/>
    </source>
</evidence>
<dbReference type="InterPro" id="IPR011989">
    <property type="entry name" value="ARM-like"/>
</dbReference>
<evidence type="ECO:0000256" key="4">
    <source>
        <dbReference type="ARBA" id="ARBA00022454"/>
    </source>
</evidence>
<feature type="compositionally biased region" description="Acidic residues" evidence="11">
    <location>
        <begin position="500"/>
        <end position="537"/>
    </location>
</feature>
<reference evidence="14" key="1">
    <citation type="submission" date="2020-12" db="EMBL/GenBank/DDBJ databases">
        <title>Metabolic potential, ecology and presence of endohyphal bacteria is reflected in genomic diversity of Mucoromycotina.</title>
        <authorList>
            <person name="Muszewska A."/>
            <person name="Okrasinska A."/>
            <person name="Steczkiewicz K."/>
            <person name="Drgas O."/>
            <person name="Orlowska M."/>
            <person name="Perlinska-Lenart U."/>
            <person name="Aleksandrzak-Piekarczyk T."/>
            <person name="Szatraj K."/>
            <person name="Zielenkiewicz U."/>
            <person name="Pilsyk S."/>
            <person name="Malc E."/>
            <person name="Mieczkowski P."/>
            <person name="Kruszewska J.S."/>
            <person name="Biernat P."/>
            <person name="Pawlowska J."/>
        </authorList>
    </citation>
    <scope>NUCLEOTIDE SEQUENCE</scope>
    <source>
        <strain evidence="14">WA0000067209</strain>
    </source>
</reference>
<dbReference type="GO" id="GO:0000796">
    <property type="term" value="C:condensin complex"/>
    <property type="evidence" value="ECO:0007669"/>
    <property type="project" value="TreeGrafter"/>
</dbReference>
<accession>A0A8H7UEM9</accession>
<proteinExistence type="inferred from homology"/>
<dbReference type="InterPro" id="IPR024324">
    <property type="entry name" value="Condensin_cplx_su1_N"/>
</dbReference>
<feature type="region of interest" description="Disordered" evidence="11">
    <location>
        <begin position="463"/>
        <end position="564"/>
    </location>
</feature>
<dbReference type="GO" id="GO:0005634">
    <property type="term" value="C:nucleus"/>
    <property type="evidence" value="ECO:0007669"/>
    <property type="project" value="UniProtKB-SubCell"/>
</dbReference>
<evidence type="ECO:0000256" key="1">
    <source>
        <dbReference type="ARBA" id="ARBA00004123"/>
    </source>
</evidence>
<evidence type="ECO:0000313" key="15">
    <source>
        <dbReference type="Proteomes" id="UP000654370"/>
    </source>
</evidence>
<comment type="subcellular location">
    <subcellularLocation>
        <location evidence="2">Chromosome</location>
    </subcellularLocation>
    <subcellularLocation>
        <location evidence="1">Nucleus</location>
    </subcellularLocation>
</comment>
<sequence length="1367" mass="155343">MDLDFNLHDELLHLQEDSIENYQITNEVNLQGRNRQEIEVYLNDIVDKIEVASDTIAEPLVFDKIRSFIKNFDHVKPKYLARLLDIVLSAFRHEVKATADDIEANEKETFATHKTILEMYGFIVHWYLITIEDKASSMAGKSKRGNKNKAQEDDINTWDWTPQKLKSFELIAFMLEKKISKIWHLNPERDLLLSLFTKPAYQIFEISTSIKNAKVKEIIFHVLGICITKYGQAFAAQTTIIQDLQYWEHSAEPMAEFLQALYIRHDNRQLSDEVLRDISNKEFKDNTSKEVKDTPNSKTFALFLVKMSELCPKIVLKNMGLLIRQLDSESYTMRMALVEVIGNLIIDMATKEEHASQKDQINGFFDVLEDRMLDSVAFVRSKVLQVYLKILDLKAKFPKRRHALGALAIRHLEDKSSSVRRYAIRVITQLIKTHPYIMYGGLLDIDEWRERYDELGEQLSAIKAPQELQELPDGSDSPDGSNGAEEVEADQDANSRSPNEEEPETADATEDVEMDEADAGQQENADDDDTNVDTETDPNEHKTNDEAQTPVDQPDKANDSVSNSVTSADEFHRLTLAHRFNADAIKFISQIHTAIPFICLILASKAKIEVLEAMDFFVTAWNYKIEASVEGIKKMPHLIWTKDNSDEGKGIKTKLLECYKTLYLEMDANLTEKENINTIARNLVQLTFNASLAELTSLEQLLCTLMSQNNIPEQVIDKLWAVYSYSKREIPKPQRQGAIIVLGMLAKAKTEVVSEKIDVLLKIGLGALGRADLTLAKYTCVALQRLSGIKTNDKGKALHEGVRYSMDHAIFRKLKAMIEEPSSSSEWYAMTEQAINTIYALGEHPENLCAEIIRTKTIEVFGIADTTGEDSLMEEKQEDTNAVDDAMQVEYDVSVAYLQPSPKAAVYTDSVRLSQLCSILGHVAIKHIVHLEIIEAAWKRKRRKADDKAQAGMDDELEQVGGNADDDIGDAVSFMREREILFGNDSLLARYGPLLTEICTRNKVYTDHNLQITATLALSKFMCVSSDFCESHLQLLFTILEKSKNPVIRSNLVIALGDMAVCFSTLIDENISFLYNRLADEDTLVKKNALMVLTHLILNGMIKIKGQIGEMAKCLEDPEPRIADLAKLFFSELASKDNAIYNNLPDIISNLSNAETRIEEEPFRKIMKFLFSFDFAEKDKQAENVMDKLCLRYKNCDDERLCRDITYCLSLLPFKTEKSYHKLLGYMPLYQDKLHEETVYKLFTEIIAKGKLQKSQKPEMKTAIEEFEAKLNACREKGTVEGADEETESAPTPVVPAKRTKKTRSSKILKYNLSNCNRFHVLTKAPLGQSTENKESPKTRPSRRTAKRRAVVEDDSDNDDDGDFNDE</sequence>
<dbReference type="Proteomes" id="UP000654370">
    <property type="component" value="Unassembled WGS sequence"/>
</dbReference>
<dbReference type="SUPFAM" id="SSF48371">
    <property type="entry name" value="ARM repeat"/>
    <property type="match status" value="1"/>
</dbReference>
<dbReference type="GO" id="GO:0051301">
    <property type="term" value="P:cell division"/>
    <property type="evidence" value="ECO:0007669"/>
    <property type="project" value="UniProtKB-KW"/>
</dbReference>
<dbReference type="InterPro" id="IPR007673">
    <property type="entry name" value="Condensin_cplx_su1"/>
</dbReference>
<evidence type="ECO:0000256" key="10">
    <source>
        <dbReference type="PIRNR" id="PIRNR017127"/>
    </source>
</evidence>